<dbReference type="Proteomes" id="UP001056120">
    <property type="component" value="Linkage Group LG21"/>
</dbReference>
<proteinExistence type="predicted"/>
<dbReference type="EMBL" id="CM042038">
    <property type="protein sequence ID" value="KAI3732417.1"/>
    <property type="molecule type" value="Genomic_DNA"/>
</dbReference>
<comment type="caution">
    <text evidence="1">The sequence shown here is derived from an EMBL/GenBank/DDBJ whole genome shotgun (WGS) entry which is preliminary data.</text>
</comment>
<keyword evidence="2" id="KW-1185">Reference proteome</keyword>
<accession>A0ACB9CE47</accession>
<reference evidence="2" key="1">
    <citation type="journal article" date="2022" name="Mol. Ecol. Resour.">
        <title>The genomes of chicory, endive, great burdock and yacon provide insights into Asteraceae palaeo-polyploidization history and plant inulin production.</title>
        <authorList>
            <person name="Fan W."/>
            <person name="Wang S."/>
            <person name="Wang H."/>
            <person name="Wang A."/>
            <person name="Jiang F."/>
            <person name="Liu H."/>
            <person name="Zhao H."/>
            <person name="Xu D."/>
            <person name="Zhang Y."/>
        </authorList>
    </citation>
    <scope>NUCLEOTIDE SEQUENCE [LARGE SCALE GENOMIC DNA]</scope>
    <source>
        <strain evidence="2">cv. Yunnan</strain>
    </source>
</reference>
<organism evidence="1 2">
    <name type="scientific">Smallanthus sonchifolius</name>
    <dbReference type="NCBI Taxonomy" id="185202"/>
    <lineage>
        <taxon>Eukaryota</taxon>
        <taxon>Viridiplantae</taxon>
        <taxon>Streptophyta</taxon>
        <taxon>Embryophyta</taxon>
        <taxon>Tracheophyta</taxon>
        <taxon>Spermatophyta</taxon>
        <taxon>Magnoliopsida</taxon>
        <taxon>eudicotyledons</taxon>
        <taxon>Gunneridae</taxon>
        <taxon>Pentapetalae</taxon>
        <taxon>asterids</taxon>
        <taxon>campanulids</taxon>
        <taxon>Asterales</taxon>
        <taxon>Asteraceae</taxon>
        <taxon>Asteroideae</taxon>
        <taxon>Heliantheae alliance</taxon>
        <taxon>Millerieae</taxon>
        <taxon>Smallanthus</taxon>
    </lineage>
</organism>
<sequence>MTLDEKRTNFFDGLTSGVEKVPVFGPGITSWKTGRFGADDGVWETSGLTVGGSDMLFSGPCESLGEKPKVSLHNLSYELLAKLLFERSLAISLNFQESSDLEGIW</sequence>
<protein>
    <submittedName>
        <fullName evidence="1">Uncharacterized protein</fullName>
    </submittedName>
</protein>
<evidence type="ECO:0000313" key="2">
    <source>
        <dbReference type="Proteomes" id="UP001056120"/>
    </source>
</evidence>
<name>A0ACB9CE47_9ASTR</name>
<gene>
    <name evidence="1" type="ORF">L1987_63622</name>
</gene>
<evidence type="ECO:0000313" key="1">
    <source>
        <dbReference type="EMBL" id="KAI3732417.1"/>
    </source>
</evidence>
<reference evidence="1 2" key="2">
    <citation type="journal article" date="2022" name="Mol. Ecol. Resour.">
        <title>The genomes of chicory, endive, great burdock and yacon provide insights into Asteraceae paleo-polyploidization history and plant inulin production.</title>
        <authorList>
            <person name="Fan W."/>
            <person name="Wang S."/>
            <person name="Wang H."/>
            <person name="Wang A."/>
            <person name="Jiang F."/>
            <person name="Liu H."/>
            <person name="Zhao H."/>
            <person name="Xu D."/>
            <person name="Zhang Y."/>
        </authorList>
    </citation>
    <scope>NUCLEOTIDE SEQUENCE [LARGE SCALE GENOMIC DNA]</scope>
    <source>
        <strain evidence="2">cv. Yunnan</strain>
        <tissue evidence="1">Leaves</tissue>
    </source>
</reference>